<evidence type="ECO:0000313" key="3">
    <source>
        <dbReference type="EMBL" id="KAK9825752.1"/>
    </source>
</evidence>
<keyword evidence="4" id="KW-1185">Reference proteome</keyword>
<dbReference type="EMBL" id="JALJOS010000023">
    <property type="protein sequence ID" value="KAK9825752.1"/>
    <property type="molecule type" value="Genomic_DNA"/>
</dbReference>
<organism evidence="3 4">
    <name type="scientific">Apatococcus lobatus</name>
    <dbReference type="NCBI Taxonomy" id="904363"/>
    <lineage>
        <taxon>Eukaryota</taxon>
        <taxon>Viridiplantae</taxon>
        <taxon>Chlorophyta</taxon>
        <taxon>core chlorophytes</taxon>
        <taxon>Trebouxiophyceae</taxon>
        <taxon>Chlorellales</taxon>
        <taxon>Chlorellaceae</taxon>
        <taxon>Apatococcus</taxon>
    </lineage>
</organism>
<proteinExistence type="predicted"/>
<dbReference type="AlphaFoldDB" id="A0AAW1QXC7"/>
<feature type="region of interest" description="Disordered" evidence="2">
    <location>
        <begin position="448"/>
        <end position="487"/>
    </location>
</feature>
<accession>A0AAW1QXC7</accession>
<evidence type="ECO:0000256" key="2">
    <source>
        <dbReference type="SAM" id="MobiDB-lite"/>
    </source>
</evidence>
<evidence type="ECO:0000313" key="4">
    <source>
        <dbReference type="Proteomes" id="UP001438707"/>
    </source>
</evidence>
<gene>
    <name evidence="3" type="ORF">WJX74_004459</name>
</gene>
<protein>
    <submittedName>
        <fullName evidence="3">Uncharacterized protein</fullName>
    </submittedName>
</protein>
<feature type="compositionally biased region" description="Polar residues" evidence="2">
    <location>
        <begin position="324"/>
        <end position="341"/>
    </location>
</feature>
<feature type="compositionally biased region" description="Low complexity" evidence="2">
    <location>
        <begin position="271"/>
        <end position="284"/>
    </location>
</feature>
<evidence type="ECO:0000256" key="1">
    <source>
        <dbReference type="SAM" id="Coils"/>
    </source>
</evidence>
<feature type="region of interest" description="Disordered" evidence="2">
    <location>
        <begin position="253"/>
        <end position="423"/>
    </location>
</feature>
<sequence>MSFRKAGMSHETEEAASGLKRKRFRAPNARLTTGGPSKNALKLINDFAGNHKIDALRQKWLIDLIDNLEKRFSSQITQAEQAQAEAEEKLREKVAADLLRDLQVAELQEKLIAADSRCRTAEEGLLNVQGEMLDLQAALSRTEEYACRAQSDCTLLKQAVRGVTSGETKARQVLAARAHDMRQGWLDARRQLRAHRRMVSEQEAQLGFMQREVTRAQHDPAASCIWPIVSTSRSTHQSDVAKVDGALQAAAHSLPAMQPQTPRRAFTSPVKSQKSTAKRASAASTPPLHVAQPGTQRRSSKSPQQPSARELDDAEVAVCEAQPAGSSAQADADVPQSSESMAQALVQHSHKHPQLSASAPLRQAEGQPAVSEPKVQTDHPLAPAPAGRLAKSPSMCDSGPAAMTDVIRPGETASNPGHHHHHFPAAVGVSISKTGIKDHKKQVAQSVDGLSSSPAMAVSSLQSRSAPGANPEAQQVQTEATSSGTAQEQKHLDILTWLPLVPTGSDAVLTAAEKLGSVNVHFDVVHHPHLANASRLMACT</sequence>
<feature type="coiled-coil region" evidence="1">
    <location>
        <begin position="65"/>
        <end position="96"/>
    </location>
</feature>
<name>A0AAW1QXC7_9CHLO</name>
<feature type="compositionally biased region" description="Polar residues" evidence="2">
    <location>
        <begin position="448"/>
        <end position="465"/>
    </location>
</feature>
<feature type="compositionally biased region" description="Polar residues" evidence="2">
    <location>
        <begin position="472"/>
        <end position="487"/>
    </location>
</feature>
<keyword evidence="1" id="KW-0175">Coiled coil</keyword>
<dbReference type="Proteomes" id="UP001438707">
    <property type="component" value="Unassembled WGS sequence"/>
</dbReference>
<feature type="region of interest" description="Disordered" evidence="2">
    <location>
        <begin position="1"/>
        <end position="33"/>
    </location>
</feature>
<reference evidence="3 4" key="1">
    <citation type="journal article" date="2024" name="Nat. Commun.">
        <title>Phylogenomics reveals the evolutionary origins of lichenization in chlorophyte algae.</title>
        <authorList>
            <person name="Puginier C."/>
            <person name="Libourel C."/>
            <person name="Otte J."/>
            <person name="Skaloud P."/>
            <person name="Haon M."/>
            <person name="Grisel S."/>
            <person name="Petersen M."/>
            <person name="Berrin J.G."/>
            <person name="Delaux P.M."/>
            <person name="Dal Grande F."/>
            <person name="Keller J."/>
        </authorList>
    </citation>
    <scope>NUCLEOTIDE SEQUENCE [LARGE SCALE GENOMIC DNA]</scope>
    <source>
        <strain evidence="3 4">SAG 2145</strain>
    </source>
</reference>
<comment type="caution">
    <text evidence="3">The sequence shown here is derived from an EMBL/GenBank/DDBJ whole genome shotgun (WGS) entry which is preliminary data.</text>
</comment>